<evidence type="ECO:0000256" key="1">
    <source>
        <dbReference type="SAM" id="MobiDB-lite"/>
    </source>
</evidence>
<feature type="compositionally biased region" description="Basic and acidic residues" evidence="1">
    <location>
        <begin position="83"/>
        <end position="92"/>
    </location>
</feature>
<evidence type="ECO:0000313" key="2">
    <source>
        <dbReference type="EMBL" id="VDO87859.1"/>
    </source>
</evidence>
<organism evidence="3 4">
    <name type="scientific">Heligmosomoides polygyrus</name>
    <name type="common">Parasitic roundworm</name>
    <dbReference type="NCBI Taxonomy" id="6339"/>
    <lineage>
        <taxon>Eukaryota</taxon>
        <taxon>Metazoa</taxon>
        <taxon>Ecdysozoa</taxon>
        <taxon>Nematoda</taxon>
        <taxon>Chromadorea</taxon>
        <taxon>Rhabditida</taxon>
        <taxon>Rhabditina</taxon>
        <taxon>Rhabditomorpha</taxon>
        <taxon>Strongyloidea</taxon>
        <taxon>Heligmosomidae</taxon>
        <taxon>Heligmosomoides</taxon>
    </lineage>
</organism>
<keyword evidence="3" id="KW-1185">Reference proteome</keyword>
<sequence length="151" mass="16614">MAEDGAVTSSGRAWTRPLTYQIIKSATIHDRDTSGGDEPRFHTKHIRWRRRCRPPRSVESEQRHPEDSDASSGQGQINVNPLSKKDCSDHAHPSQAQEENAVESGCGTLQEAAFPNCAVPGCGVTDGKMDVIEHICKELATRYPPADYVSE</sequence>
<accession>A0A183FT57</accession>
<evidence type="ECO:0000313" key="3">
    <source>
        <dbReference type="Proteomes" id="UP000050761"/>
    </source>
</evidence>
<name>A0A183FT57_HELPZ</name>
<feature type="compositionally biased region" description="Basic and acidic residues" evidence="1">
    <location>
        <begin position="29"/>
        <end position="41"/>
    </location>
</feature>
<gene>
    <name evidence="2" type="ORF">HPBE_LOCUS11218</name>
</gene>
<dbReference type="Proteomes" id="UP000050761">
    <property type="component" value="Unassembled WGS sequence"/>
</dbReference>
<reference evidence="4" key="2">
    <citation type="submission" date="2019-09" db="UniProtKB">
        <authorList>
            <consortium name="WormBaseParasite"/>
        </authorList>
    </citation>
    <scope>IDENTIFICATION</scope>
</reference>
<feature type="compositionally biased region" description="Polar residues" evidence="1">
    <location>
        <begin position="70"/>
        <end position="81"/>
    </location>
</feature>
<accession>A0A3P7ZC53</accession>
<dbReference type="EMBL" id="UZAH01027025">
    <property type="protein sequence ID" value="VDO87859.1"/>
    <property type="molecule type" value="Genomic_DNA"/>
</dbReference>
<feature type="compositionally biased region" description="Basic and acidic residues" evidence="1">
    <location>
        <begin position="56"/>
        <end position="67"/>
    </location>
</feature>
<dbReference type="WBParaSite" id="HPBE_0001121501-mRNA-1">
    <property type="protein sequence ID" value="HPBE_0001121501-mRNA-1"/>
    <property type="gene ID" value="HPBE_0001121501"/>
</dbReference>
<feature type="compositionally biased region" description="Basic residues" evidence="1">
    <location>
        <begin position="42"/>
        <end position="54"/>
    </location>
</feature>
<feature type="region of interest" description="Disordered" evidence="1">
    <location>
        <begin position="29"/>
        <end position="104"/>
    </location>
</feature>
<reference evidence="2 3" key="1">
    <citation type="submission" date="2018-11" db="EMBL/GenBank/DDBJ databases">
        <authorList>
            <consortium name="Pathogen Informatics"/>
        </authorList>
    </citation>
    <scope>NUCLEOTIDE SEQUENCE [LARGE SCALE GENOMIC DNA]</scope>
</reference>
<dbReference type="AlphaFoldDB" id="A0A183FT57"/>
<protein>
    <submittedName>
        <fullName evidence="2 4">Uncharacterized protein</fullName>
    </submittedName>
</protein>
<evidence type="ECO:0000313" key="4">
    <source>
        <dbReference type="WBParaSite" id="HPBE_0001121501-mRNA-1"/>
    </source>
</evidence>
<proteinExistence type="predicted"/>